<keyword evidence="11 20" id="KW-0175">Coiled coil</keyword>
<dbReference type="Pfam" id="PF25398">
    <property type="entry name" value="CUX1_N"/>
    <property type="match status" value="1"/>
</dbReference>
<dbReference type="FunFam" id="1.10.260.40:FF:000010">
    <property type="entry name" value="Cut-like homeobox 1a"/>
    <property type="match status" value="1"/>
</dbReference>
<reference evidence="25" key="1">
    <citation type="submission" date="2023-07" db="EMBL/GenBank/DDBJ databases">
        <authorList>
            <consortium name="CYATHOMIX"/>
        </authorList>
    </citation>
    <scope>NUCLEOTIDE SEQUENCE</scope>
    <source>
        <strain evidence="25">N/A</strain>
    </source>
</reference>
<dbReference type="Pfam" id="PF00046">
    <property type="entry name" value="Homeodomain"/>
    <property type="match status" value="1"/>
</dbReference>
<feature type="region of interest" description="Disordered" evidence="21">
    <location>
        <begin position="655"/>
        <end position="678"/>
    </location>
</feature>
<feature type="transmembrane region" description="Helical" evidence="22">
    <location>
        <begin position="1401"/>
        <end position="1420"/>
    </location>
</feature>
<dbReference type="GO" id="GO:0000981">
    <property type="term" value="F:DNA-binding transcription factor activity, RNA polymerase II-specific"/>
    <property type="evidence" value="ECO:0007669"/>
    <property type="project" value="InterPro"/>
</dbReference>
<evidence type="ECO:0000256" key="19">
    <source>
        <dbReference type="RuleBase" id="RU361129"/>
    </source>
</evidence>
<proteinExistence type="inferred from homology"/>
<feature type="DNA-binding region" description="Homeobox" evidence="17">
    <location>
        <begin position="1057"/>
        <end position="1116"/>
    </location>
</feature>
<comment type="subcellular location">
    <subcellularLocation>
        <location evidence="2">Golgi apparatus membrane</location>
        <topology evidence="2">Single-pass type IV membrane protein</topology>
    </subcellularLocation>
    <subcellularLocation>
        <location evidence="1 17 18">Nucleus</location>
    </subcellularLocation>
</comment>
<dbReference type="GO" id="GO:0030154">
    <property type="term" value="P:cell differentiation"/>
    <property type="evidence" value="ECO:0007669"/>
    <property type="project" value="UniProtKB-ARBA"/>
</dbReference>
<evidence type="ECO:0000256" key="22">
    <source>
        <dbReference type="SAM" id="Phobius"/>
    </source>
</evidence>
<evidence type="ECO:0000256" key="5">
    <source>
        <dbReference type="ARBA" id="ARBA00022448"/>
    </source>
</evidence>
<evidence type="ECO:0000313" key="25">
    <source>
        <dbReference type="EMBL" id="CAJ0597266.1"/>
    </source>
</evidence>
<evidence type="ECO:0000256" key="7">
    <source>
        <dbReference type="ARBA" id="ARBA00022737"/>
    </source>
</evidence>
<dbReference type="GO" id="GO:0005634">
    <property type="term" value="C:nucleus"/>
    <property type="evidence" value="ECO:0007669"/>
    <property type="project" value="UniProtKB-SubCell"/>
</dbReference>
<evidence type="ECO:0000256" key="13">
    <source>
        <dbReference type="ARBA" id="ARBA00023136"/>
    </source>
</evidence>
<keyword evidence="5" id="KW-0813">Transport</keyword>
<feature type="compositionally biased region" description="Polar residues" evidence="21">
    <location>
        <begin position="484"/>
        <end position="495"/>
    </location>
</feature>
<comment type="similarity">
    <text evidence="4 19">Belongs to the CUT homeobox family.</text>
</comment>
<dbReference type="Pfam" id="PF08172">
    <property type="entry name" value="CASP_C"/>
    <property type="match status" value="1"/>
</dbReference>
<keyword evidence="8 22" id="KW-1133">Transmembrane helix</keyword>
<dbReference type="Pfam" id="PF02376">
    <property type="entry name" value="CUT"/>
    <property type="match status" value="3"/>
</dbReference>
<feature type="coiled-coil region" evidence="20">
    <location>
        <begin position="122"/>
        <end position="338"/>
    </location>
</feature>
<evidence type="ECO:0000256" key="21">
    <source>
        <dbReference type="SAM" id="MobiDB-lite"/>
    </source>
</evidence>
<sequence>MDSYVRSWKNVSWENVQLRVDGEIKAIGARQDEAEEGRKILVEESNKYRQNTDKETRRVAIPLIKAFQKEVDQLTVRGKAMEAALIEICSQLTNLPDPTPILEQAIVWKAQAEKTNIAVEEANHFRAQIALVQTELADLKNQDVTIRQLRDTIAKLEEDKAREVEQAISEVEKELRDEFSIRDHETTMRSDKLKAENAALEKKVSELETLMRDAQRRLDTARVAADRKEALENEQIDIVTRDLNDANRRVASLEAELTRVTAELAEARANSQRGSLEDIAALGGLMKEKDEQIARLTEENRRLVETAAADAKKARQQIEELTADLNKKTNQAQQLEAMLADQSDYEAIKKELRLLREIEFGDAATANEESITKLGETVQSLDRLLAAKNRRLQNDNALLRQANERYQGDEVMQAILAGSHHAVVEAVSTKVGREVAENYVDKDAEKIRQILRTEAPDPLKEAKANTETEQNLYKILMNMGAPVTTPSTKTENNGQTHHRRPSERDRSPSSEIPFEHFRYSPKLTNYTGEPAKTPQELKAIQDLQIRVAANVRALGGRALNTAEIARQCKRLMVAYNIGQRLFAKYVMNQSQGSLSELLSKPRHWSKLTDKGREAFRRIYGWISDAEAVDLLCSLSPRRVWPSEVRIEHPSPESLWESNSALLPPEEPDENSFKRAASAREDQSSLQYRLAGTNQAANAGSTTRNSRWRHDDIPKEKIMSIFQTELAKLREQESTLERAIATRSFGGGHVRKNDDAAPSYHEMSHNERMASISHAHQVMSARMRVGLTPITQDQFEMFGHIDTEDVVRQIKEFLSMNSISQRQFGEHVLGLSQGSVSDLLARPKQWNMLTQKGREPFIRMKLFMREVSQSANKARSEAVEEKKVVLETPAEEAKVSTMNESSKEPSTSPVINVKREVPDEDDDIIALPRSEFDTVSLSDTAEFETGGEGEAVDTALLVRKVKDRLHLHGISQRLFGEAVLGISAGGCSELFLRPRRWSTLSVRGREPYEKMRTWLADKDAVQRLLVKERMDTGLPLEKNFANGTIKRLSDPPYEPPPRKVQRTIITEQQKEALRFVFQHEHHPSQKTVELLSLKLNLNIRTVNNWFHNHRTRQKASMKEGKVYPPAVGSLPTSKNWQQDLHSILENASRFSLMDDSPPTMVPVPAAPLFTTSGDERANSSILFSNDDPPTTTSTATTSPSPLFSPEERSEKANTLARNEFELNQLRGENATQKELVEKLEADLAAAVAGQNKTFDDDLTTMEMLGSVHETKIEGDNNSVFTIVLAQRDRLKLRVGVLEEELMAEKTNHGVLQSEIDKLREDNVKLYGKIKFLQGYGGKSAETSVPLPEESSYSAQYEKRLDPFQRFGQAETQRSYARLPLHDRASLSIGKAIMTSPSARMTFFFYLLFLHLLVFLVLYRFAYFESCERDFQQDCVARFERHMREHHPGMEINNG</sequence>
<feature type="compositionally biased region" description="Basic and acidic residues" evidence="21">
    <location>
        <begin position="502"/>
        <end position="515"/>
    </location>
</feature>
<evidence type="ECO:0000256" key="14">
    <source>
        <dbReference type="ARBA" id="ARBA00023155"/>
    </source>
</evidence>
<evidence type="ECO:0000256" key="12">
    <source>
        <dbReference type="ARBA" id="ARBA00023125"/>
    </source>
</evidence>
<keyword evidence="10" id="KW-0333">Golgi apparatus</keyword>
<dbReference type="Proteomes" id="UP001176961">
    <property type="component" value="Unassembled WGS sequence"/>
</dbReference>
<keyword evidence="7" id="KW-0677">Repeat</keyword>
<evidence type="ECO:0000256" key="9">
    <source>
        <dbReference type="ARBA" id="ARBA00023015"/>
    </source>
</evidence>
<dbReference type="PANTHER" id="PTHR14043:SF2">
    <property type="entry name" value="HOMEOBOX PROTEIN CUT"/>
    <property type="match status" value="1"/>
</dbReference>
<dbReference type="PROSITE" id="PS51042">
    <property type="entry name" value="CUT"/>
    <property type="match status" value="3"/>
</dbReference>
<evidence type="ECO:0000256" key="1">
    <source>
        <dbReference type="ARBA" id="ARBA00004123"/>
    </source>
</evidence>
<evidence type="ECO:0000256" key="8">
    <source>
        <dbReference type="ARBA" id="ARBA00022989"/>
    </source>
</evidence>
<feature type="domain" description="CUT" evidence="24">
    <location>
        <begin position="791"/>
        <end position="878"/>
    </location>
</feature>
<evidence type="ECO:0000256" key="20">
    <source>
        <dbReference type="SAM" id="Coils"/>
    </source>
</evidence>
<keyword evidence="26" id="KW-1185">Reference proteome</keyword>
<name>A0AA36GSB6_CYLNA</name>
<organism evidence="25 26">
    <name type="scientific">Cylicocyclus nassatus</name>
    <name type="common">Nematode worm</name>
    <dbReference type="NCBI Taxonomy" id="53992"/>
    <lineage>
        <taxon>Eukaryota</taxon>
        <taxon>Metazoa</taxon>
        <taxon>Ecdysozoa</taxon>
        <taxon>Nematoda</taxon>
        <taxon>Chromadorea</taxon>
        <taxon>Rhabditida</taxon>
        <taxon>Rhabditina</taxon>
        <taxon>Rhabditomorpha</taxon>
        <taxon>Strongyloidea</taxon>
        <taxon>Strongylidae</taxon>
        <taxon>Cylicocyclus</taxon>
    </lineage>
</organism>
<comment type="similarity">
    <text evidence="3">Belongs to the CASP family.</text>
</comment>
<dbReference type="InterPro" id="IPR001356">
    <property type="entry name" value="HD"/>
</dbReference>
<keyword evidence="15 19" id="KW-0804">Transcription</keyword>
<feature type="region of interest" description="Disordered" evidence="21">
    <location>
        <begin position="482"/>
        <end position="515"/>
    </location>
</feature>
<evidence type="ECO:0000259" key="24">
    <source>
        <dbReference type="PROSITE" id="PS51042"/>
    </source>
</evidence>
<evidence type="ECO:0000313" key="26">
    <source>
        <dbReference type="Proteomes" id="UP001176961"/>
    </source>
</evidence>
<dbReference type="PROSITE" id="PS50071">
    <property type="entry name" value="HOMEOBOX_2"/>
    <property type="match status" value="1"/>
</dbReference>
<keyword evidence="14 17" id="KW-0371">Homeobox</keyword>
<evidence type="ECO:0000256" key="10">
    <source>
        <dbReference type="ARBA" id="ARBA00023034"/>
    </source>
</evidence>
<keyword evidence="12 17" id="KW-0238">DNA-binding</keyword>
<dbReference type="SUPFAM" id="SSF47413">
    <property type="entry name" value="lambda repressor-like DNA-binding domains"/>
    <property type="match status" value="3"/>
</dbReference>
<comment type="caution">
    <text evidence="25">The sequence shown here is derived from an EMBL/GenBank/DDBJ whole genome shotgun (WGS) entry which is preliminary data.</text>
</comment>
<dbReference type="GO" id="GO:0000977">
    <property type="term" value="F:RNA polymerase II transcription regulatory region sequence-specific DNA binding"/>
    <property type="evidence" value="ECO:0007669"/>
    <property type="project" value="TreeGrafter"/>
</dbReference>
<dbReference type="InterPro" id="IPR057476">
    <property type="entry name" value="Cux_N"/>
</dbReference>
<feature type="region of interest" description="Disordered" evidence="21">
    <location>
        <begin position="1177"/>
        <end position="1206"/>
    </location>
</feature>
<evidence type="ECO:0000256" key="4">
    <source>
        <dbReference type="ARBA" id="ARBA00008190"/>
    </source>
</evidence>
<evidence type="ECO:0000256" key="6">
    <source>
        <dbReference type="ARBA" id="ARBA00022692"/>
    </source>
</evidence>
<dbReference type="GO" id="GO:0006891">
    <property type="term" value="P:intra-Golgi vesicle-mediated transport"/>
    <property type="evidence" value="ECO:0007669"/>
    <property type="project" value="InterPro"/>
</dbReference>
<dbReference type="InterPro" id="IPR009057">
    <property type="entry name" value="Homeodomain-like_sf"/>
</dbReference>
<dbReference type="PANTHER" id="PTHR14043">
    <property type="entry name" value="CCAAT DISPLACEMENT PROTEIN-RELATED"/>
    <property type="match status" value="1"/>
</dbReference>
<dbReference type="EMBL" id="CATQJL010000223">
    <property type="protein sequence ID" value="CAJ0597266.1"/>
    <property type="molecule type" value="Genomic_DNA"/>
</dbReference>
<keyword evidence="16 17" id="KW-0539">Nucleus</keyword>
<feature type="compositionally biased region" description="Low complexity" evidence="21">
    <location>
        <begin position="1187"/>
        <end position="1203"/>
    </location>
</feature>
<dbReference type="SUPFAM" id="SSF46689">
    <property type="entry name" value="Homeodomain-like"/>
    <property type="match status" value="1"/>
</dbReference>
<accession>A0AA36GSB6</accession>
<evidence type="ECO:0000256" key="17">
    <source>
        <dbReference type="PROSITE-ProRule" id="PRU00108"/>
    </source>
</evidence>
<feature type="domain" description="CUT" evidence="24">
    <location>
        <begin position="942"/>
        <end position="1029"/>
    </location>
</feature>
<dbReference type="SMART" id="SM01109">
    <property type="entry name" value="CUT"/>
    <property type="match status" value="3"/>
</dbReference>
<dbReference type="InterPro" id="IPR003350">
    <property type="entry name" value="CUT_dom"/>
</dbReference>
<feature type="domain" description="CUT" evidence="24">
    <location>
        <begin position="550"/>
        <end position="637"/>
    </location>
</feature>
<dbReference type="InterPro" id="IPR010982">
    <property type="entry name" value="Lambda_DNA-bd_dom_sf"/>
</dbReference>
<dbReference type="FunFam" id="1.10.260.40:FF:000027">
    <property type="entry name" value="Homeobox protein cut-like"/>
    <property type="match status" value="1"/>
</dbReference>
<dbReference type="InterPro" id="IPR017970">
    <property type="entry name" value="Homeobox_CS"/>
</dbReference>
<dbReference type="Gene3D" id="1.10.260.40">
    <property type="entry name" value="lambda repressor-like DNA-binding domains"/>
    <property type="match status" value="3"/>
</dbReference>
<dbReference type="CDD" id="cd00086">
    <property type="entry name" value="homeodomain"/>
    <property type="match status" value="1"/>
</dbReference>
<evidence type="ECO:0000259" key="23">
    <source>
        <dbReference type="PROSITE" id="PS50071"/>
    </source>
</evidence>
<gene>
    <name evidence="25" type="ORF">CYNAS_LOCUS9249</name>
</gene>
<keyword evidence="6 22" id="KW-0812">Transmembrane</keyword>
<keyword evidence="9 19" id="KW-0805">Transcription regulation</keyword>
<protein>
    <recommendedName>
        <fullName evidence="19">Homeobox protein cut-like</fullName>
    </recommendedName>
</protein>
<keyword evidence="13 22" id="KW-0472">Membrane</keyword>
<evidence type="ECO:0000256" key="11">
    <source>
        <dbReference type="ARBA" id="ARBA00023054"/>
    </source>
</evidence>
<evidence type="ECO:0000256" key="2">
    <source>
        <dbReference type="ARBA" id="ARBA00004409"/>
    </source>
</evidence>
<feature type="domain" description="Homeobox" evidence="23">
    <location>
        <begin position="1055"/>
        <end position="1115"/>
    </location>
</feature>
<dbReference type="Gene3D" id="1.10.10.60">
    <property type="entry name" value="Homeodomain-like"/>
    <property type="match status" value="1"/>
</dbReference>
<evidence type="ECO:0000256" key="18">
    <source>
        <dbReference type="RuleBase" id="RU000682"/>
    </source>
</evidence>
<dbReference type="PROSITE" id="PS00027">
    <property type="entry name" value="HOMEOBOX_1"/>
    <property type="match status" value="1"/>
</dbReference>
<dbReference type="SMART" id="SM00389">
    <property type="entry name" value="HOX"/>
    <property type="match status" value="1"/>
</dbReference>
<evidence type="ECO:0000256" key="16">
    <source>
        <dbReference type="ARBA" id="ARBA00023242"/>
    </source>
</evidence>
<dbReference type="GO" id="GO:0000139">
    <property type="term" value="C:Golgi membrane"/>
    <property type="evidence" value="ECO:0007669"/>
    <property type="project" value="UniProtKB-SubCell"/>
</dbReference>
<evidence type="ECO:0000256" key="15">
    <source>
        <dbReference type="ARBA" id="ARBA00023163"/>
    </source>
</evidence>
<dbReference type="InterPro" id="IPR012955">
    <property type="entry name" value="CASP_C"/>
</dbReference>
<evidence type="ECO:0000256" key="3">
    <source>
        <dbReference type="ARBA" id="ARBA00006415"/>
    </source>
</evidence>